<evidence type="ECO:0000313" key="2">
    <source>
        <dbReference type="EMBL" id="KAK1878768.1"/>
    </source>
</evidence>
<feature type="non-terminal residue" evidence="2">
    <location>
        <position position="103"/>
    </location>
</feature>
<dbReference type="Proteomes" id="UP001228049">
    <property type="component" value="Unassembled WGS sequence"/>
</dbReference>
<protein>
    <submittedName>
        <fullName evidence="2">Zinc finger protein GLI1</fullName>
    </submittedName>
</protein>
<evidence type="ECO:0000313" key="3">
    <source>
        <dbReference type="Proteomes" id="UP001228049"/>
    </source>
</evidence>
<sequence>RRAMETSFSLSLLLCSPPPNSLWARTAPPAHQTSNKCGYRPIKNKGRGEKKNEGLAASFIAHIYTFLRARRGAGWTDELAVSERGRPPRAWDLSLIPHSSSLL</sequence>
<name>A0AAD9BCE2_DISEL</name>
<evidence type="ECO:0000256" key="1">
    <source>
        <dbReference type="SAM" id="MobiDB-lite"/>
    </source>
</evidence>
<dbReference type="AlphaFoldDB" id="A0AAD9BCE2"/>
<dbReference type="EMBL" id="JASDAP010000026">
    <property type="protein sequence ID" value="KAK1878768.1"/>
    <property type="molecule type" value="Genomic_DNA"/>
</dbReference>
<proteinExistence type="predicted"/>
<comment type="caution">
    <text evidence="2">The sequence shown here is derived from an EMBL/GenBank/DDBJ whole genome shotgun (WGS) entry which is preliminary data.</text>
</comment>
<accession>A0AAD9BCE2</accession>
<feature type="non-terminal residue" evidence="2">
    <location>
        <position position="1"/>
    </location>
</feature>
<keyword evidence="3" id="KW-1185">Reference proteome</keyword>
<organism evidence="2 3">
    <name type="scientific">Dissostichus eleginoides</name>
    <name type="common">Patagonian toothfish</name>
    <name type="synonym">Dissostichus amissus</name>
    <dbReference type="NCBI Taxonomy" id="100907"/>
    <lineage>
        <taxon>Eukaryota</taxon>
        <taxon>Metazoa</taxon>
        <taxon>Chordata</taxon>
        <taxon>Craniata</taxon>
        <taxon>Vertebrata</taxon>
        <taxon>Euteleostomi</taxon>
        <taxon>Actinopterygii</taxon>
        <taxon>Neopterygii</taxon>
        <taxon>Teleostei</taxon>
        <taxon>Neoteleostei</taxon>
        <taxon>Acanthomorphata</taxon>
        <taxon>Eupercaria</taxon>
        <taxon>Perciformes</taxon>
        <taxon>Notothenioidei</taxon>
        <taxon>Nototheniidae</taxon>
        <taxon>Dissostichus</taxon>
    </lineage>
</organism>
<reference evidence="2" key="1">
    <citation type="submission" date="2023-04" db="EMBL/GenBank/DDBJ databases">
        <title>Chromosome-level genome of Chaenocephalus aceratus.</title>
        <authorList>
            <person name="Park H."/>
        </authorList>
    </citation>
    <scope>NUCLEOTIDE SEQUENCE</scope>
    <source>
        <strain evidence="2">DE</strain>
        <tissue evidence="2">Muscle</tissue>
    </source>
</reference>
<gene>
    <name evidence="2" type="ORF">KUDE01_026893</name>
</gene>
<feature type="region of interest" description="Disordered" evidence="1">
    <location>
        <begin position="25"/>
        <end position="49"/>
    </location>
</feature>